<comment type="similarity">
    <text evidence="2 11">Belongs to the CTP synthase family.</text>
</comment>
<evidence type="ECO:0000256" key="7">
    <source>
        <dbReference type="ARBA" id="ARBA00022842"/>
    </source>
</evidence>
<dbReference type="InterPro" id="IPR027417">
    <property type="entry name" value="P-loop_NTPase"/>
</dbReference>
<evidence type="ECO:0000256" key="8">
    <source>
        <dbReference type="ARBA" id="ARBA00022962"/>
    </source>
</evidence>
<evidence type="ECO:0000256" key="9">
    <source>
        <dbReference type="ARBA" id="ARBA00022975"/>
    </source>
</evidence>
<evidence type="ECO:0000313" key="15">
    <source>
        <dbReference type="EMBL" id="GGT96819.1"/>
    </source>
</evidence>
<feature type="binding site" evidence="11">
    <location>
        <position position="355"/>
    </location>
    <ligand>
        <name>L-glutamine</name>
        <dbReference type="ChEBI" id="CHEBI:58359"/>
    </ligand>
</feature>
<feature type="binding site" evidence="11">
    <location>
        <position position="224"/>
    </location>
    <ligand>
        <name>UTP</name>
        <dbReference type="ChEBI" id="CHEBI:46398"/>
    </ligand>
</feature>
<keyword evidence="5 11" id="KW-0547">Nucleotide-binding</keyword>
<comment type="catalytic activity">
    <reaction evidence="11">
        <text>L-glutamine + H2O = L-glutamate + NH4(+)</text>
        <dbReference type="Rhea" id="RHEA:15889"/>
        <dbReference type="ChEBI" id="CHEBI:15377"/>
        <dbReference type="ChEBI" id="CHEBI:28938"/>
        <dbReference type="ChEBI" id="CHEBI:29985"/>
        <dbReference type="ChEBI" id="CHEBI:58359"/>
    </reaction>
</comment>
<feature type="binding site" evidence="11">
    <location>
        <position position="72"/>
    </location>
    <ligand>
        <name>Mg(2+)</name>
        <dbReference type="ChEBI" id="CHEBI:18420"/>
    </ligand>
</feature>
<feature type="region of interest" description="Amidoligase domain" evidence="11">
    <location>
        <begin position="1"/>
        <end position="267"/>
    </location>
</feature>
<dbReference type="HAMAP" id="MF_01227">
    <property type="entry name" value="PyrG"/>
    <property type="match status" value="1"/>
</dbReference>
<dbReference type="CDD" id="cd03113">
    <property type="entry name" value="CTPS_N"/>
    <property type="match status" value="1"/>
</dbReference>
<feature type="binding site" evidence="11">
    <location>
        <position position="463"/>
    </location>
    <ligand>
        <name>L-glutamine</name>
        <dbReference type="ChEBI" id="CHEBI:58359"/>
    </ligand>
</feature>
<evidence type="ECO:0000256" key="10">
    <source>
        <dbReference type="ARBA" id="ARBA00047781"/>
    </source>
</evidence>
<dbReference type="PANTHER" id="PTHR11550">
    <property type="entry name" value="CTP SYNTHASE"/>
    <property type="match status" value="1"/>
</dbReference>
<dbReference type="SUPFAM" id="SSF52540">
    <property type="entry name" value="P-loop containing nucleoside triphosphate hydrolases"/>
    <property type="match status" value="1"/>
</dbReference>
<dbReference type="OrthoDB" id="52769at2157"/>
<comment type="miscellaneous">
    <text evidence="11">CTPSs have evolved a hybrid strategy for distinguishing between UTP and CTP. The overlapping regions of the product feedback inhibitory and substrate sites recognize a common feature in both compounds, the triphosphate moiety. To differentiate isosteric substrate and product pyrimidine rings, an additional pocket far from the expected kinase/ligase catalytic site, specifically recognizes the cytosine and ribose portions of the product inhibitor.</text>
</comment>
<evidence type="ECO:0000313" key="14">
    <source>
        <dbReference type="EMBL" id="BBD72481.1"/>
    </source>
</evidence>
<keyword evidence="7 11" id="KW-0460">Magnesium</keyword>
<organism evidence="14 16">
    <name type="scientific">Sulfodiicoccus acidiphilus</name>
    <dbReference type="NCBI Taxonomy" id="1670455"/>
    <lineage>
        <taxon>Archaea</taxon>
        <taxon>Thermoproteota</taxon>
        <taxon>Thermoprotei</taxon>
        <taxon>Sulfolobales</taxon>
        <taxon>Sulfolobaceae</taxon>
        <taxon>Sulfodiicoccus</taxon>
    </lineage>
</organism>
<evidence type="ECO:0000256" key="4">
    <source>
        <dbReference type="ARBA" id="ARBA00022723"/>
    </source>
</evidence>
<dbReference type="Pfam" id="PF00117">
    <property type="entry name" value="GATase"/>
    <property type="match status" value="1"/>
</dbReference>
<evidence type="ECO:0000259" key="12">
    <source>
        <dbReference type="Pfam" id="PF00117"/>
    </source>
</evidence>
<accession>A0A348B2S9</accession>
<keyword evidence="16" id="KW-1185">Reference proteome</keyword>
<evidence type="ECO:0000256" key="3">
    <source>
        <dbReference type="ARBA" id="ARBA00022598"/>
    </source>
</evidence>
<feature type="binding site" evidence="11">
    <location>
        <position position="224"/>
    </location>
    <ligand>
        <name>CTP</name>
        <dbReference type="ChEBI" id="CHEBI:37563"/>
        <note>allosteric inhibitor</note>
    </ligand>
</feature>
<protein>
    <recommendedName>
        <fullName evidence="11">CTP synthase</fullName>
        <ecNumber evidence="11">6.3.4.2</ecNumber>
    </recommendedName>
    <alternativeName>
        <fullName evidence="11">Cytidine 5'-triphosphate synthase</fullName>
    </alternativeName>
    <alternativeName>
        <fullName evidence="11">Cytidine triphosphate synthetase</fullName>
        <shortName evidence="11">CTP synthetase</shortName>
        <shortName evidence="11">CTPS</shortName>
    </alternativeName>
    <alternativeName>
        <fullName evidence="11">UTP--ammonia ligase</fullName>
    </alternativeName>
</protein>
<evidence type="ECO:0000256" key="1">
    <source>
        <dbReference type="ARBA" id="ARBA00005171"/>
    </source>
</evidence>
<feature type="domain" description="CTP synthase N-terminal" evidence="13">
    <location>
        <begin position="4"/>
        <end position="266"/>
    </location>
</feature>
<evidence type="ECO:0000256" key="6">
    <source>
        <dbReference type="ARBA" id="ARBA00022840"/>
    </source>
</evidence>
<keyword evidence="3 11" id="KW-0436">Ligase</keyword>
<comment type="subunit">
    <text evidence="11">Homotetramer.</text>
</comment>
<dbReference type="EMBL" id="AP018553">
    <property type="protein sequence ID" value="BBD72481.1"/>
    <property type="molecule type" value="Genomic_DNA"/>
</dbReference>
<comment type="pathway">
    <text evidence="1 11">Pyrimidine metabolism; CTP biosynthesis via de novo pathway; CTP from UDP: step 2/2.</text>
</comment>
<feature type="binding site" evidence="11">
    <location>
        <position position="142"/>
    </location>
    <ligand>
        <name>Mg(2+)</name>
        <dbReference type="ChEBI" id="CHEBI:18420"/>
    </ligand>
</feature>
<feature type="binding site" evidence="11">
    <location>
        <position position="406"/>
    </location>
    <ligand>
        <name>L-glutamine</name>
        <dbReference type="ChEBI" id="CHEBI:58359"/>
    </ligand>
</feature>
<dbReference type="SUPFAM" id="SSF52317">
    <property type="entry name" value="Class I glutamine amidotransferase-like"/>
    <property type="match status" value="1"/>
</dbReference>
<evidence type="ECO:0000313" key="16">
    <source>
        <dbReference type="Proteomes" id="UP000276741"/>
    </source>
</evidence>
<evidence type="ECO:0000256" key="11">
    <source>
        <dbReference type="HAMAP-Rule" id="MF_01227"/>
    </source>
</evidence>
<dbReference type="Gene3D" id="3.40.50.880">
    <property type="match status" value="1"/>
</dbReference>
<feature type="binding site" evidence="11">
    <location>
        <position position="14"/>
    </location>
    <ligand>
        <name>CTP</name>
        <dbReference type="ChEBI" id="CHEBI:37563"/>
        <note>allosteric inhibitor</note>
    </ligand>
</feature>
<reference evidence="15" key="1">
    <citation type="journal article" date="2014" name="Int. J. Syst. Evol. Microbiol.">
        <title>Complete genome sequence of Corynebacterium casei LMG S-19264T (=DSM 44701T), isolated from a smear-ripened cheese.</title>
        <authorList>
            <consortium name="US DOE Joint Genome Institute (JGI-PGF)"/>
            <person name="Walter F."/>
            <person name="Albersmeier A."/>
            <person name="Kalinowski J."/>
            <person name="Ruckert C."/>
        </authorList>
    </citation>
    <scope>NUCLEOTIDE SEQUENCE</scope>
    <source>
        <strain evidence="15">JCM 31740</strain>
    </source>
</reference>
<dbReference type="FunFam" id="3.40.50.880:FF:000002">
    <property type="entry name" value="CTP synthase"/>
    <property type="match status" value="1"/>
</dbReference>
<comment type="caution">
    <text evidence="11">Lacks conserved residue(s) required for the propagation of feature annotation.</text>
</comment>
<dbReference type="Pfam" id="PF06418">
    <property type="entry name" value="CTP_synth_N"/>
    <property type="match status" value="1"/>
</dbReference>
<dbReference type="GO" id="GO:0019856">
    <property type="term" value="P:pyrimidine nucleobase biosynthetic process"/>
    <property type="evidence" value="ECO:0007669"/>
    <property type="project" value="TreeGrafter"/>
</dbReference>
<dbReference type="PROSITE" id="PS51273">
    <property type="entry name" value="GATASE_TYPE_1"/>
    <property type="match status" value="1"/>
</dbReference>
<feature type="binding site" evidence="11">
    <location>
        <position position="242"/>
    </location>
    <ligand>
        <name>ATP</name>
        <dbReference type="ChEBI" id="CHEBI:30616"/>
    </ligand>
</feature>
<dbReference type="GeneID" id="38666375"/>
<feature type="active site" description="Nucleophile; for glutamine hydrolysis" evidence="11">
    <location>
        <position position="382"/>
    </location>
</feature>
<feature type="active site" evidence="11">
    <location>
        <position position="507"/>
    </location>
</feature>
<keyword evidence="8 11" id="KW-0315">Glutamine amidotransferase</keyword>
<dbReference type="KEGG" id="sacd:HS1genome_0870"/>
<dbReference type="GO" id="GO:0044210">
    <property type="term" value="P:'de novo' CTP biosynthetic process"/>
    <property type="evidence" value="ECO:0007669"/>
    <property type="project" value="UniProtKB-UniRule"/>
</dbReference>
<dbReference type="InterPro" id="IPR033828">
    <property type="entry name" value="GATase1_CTP_Synthase"/>
</dbReference>
<dbReference type="InterPro" id="IPR004468">
    <property type="entry name" value="CTP_synthase"/>
</dbReference>
<comment type="activity regulation">
    <text evidence="11">Allosterically activated by GTP, when glutamine is the substrate; GTP has no effect on the reaction when ammonia is the substrate. The allosteric effector GTP functions by stabilizing the protein conformation that binds the tetrahedral intermediate(s) formed during glutamine hydrolysis. Inhibited by the product CTP, via allosteric rather than competitive inhibition.</text>
</comment>
<dbReference type="CDD" id="cd01746">
    <property type="entry name" value="GATase1_CTP_Synthase"/>
    <property type="match status" value="1"/>
</dbReference>
<dbReference type="InterPro" id="IPR017926">
    <property type="entry name" value="GATASE"/>
</dbReference>
<feature type="binding site" evidence="11">
    <location>
        <begin position="15"/>
        <end position="20"/>
    </location>
    <ligand>
        <name>ATP</name>
        <dbReference type="ChEBI" id="CHEBI:30616"/>
    </ligand>
</feature>
<feature type="binding site" evidence="11">
    <location>
        <position position="14"/>
    </location>
    <ligand>
        <name>UTP</name>
        <dbReference type="ChEBI" id="CHEBI:46398"/>
    </ligand>
</feature>
<keyword evidence="6 11" id="KW-0067">ATP-binding</keyword>
<name>A0A348B2S9_9CREN</name>
<comment type="function">
    <text evidence="11">Catalyzes the ATP-dependent amination of UTP to CTP with either L-glutamine or ammonia as the source of nitrogen. Regulates intracellular CTP levels through interactions with the four ribonucleotide triphosphates.</text>
</comment>
<evidence type="ECO:0000256" key="2">
    <source>
        <dbReference type="ARBA" id="ARBA00007533"/>
    </source>
</evidence>
<dbReference type="InterPro" id="IPR029062">
    <property type="entry name" value="Class_I_gatase-like"/>
</dbReference>
<feature type="binding site" evidence="11">
    <location>
        <begin position="383"/>
        <end position="386"/>
    </location>
    <ligand>
        <name>L-glutamine</name>
        <dbReference type="ChEBI" id="CHEBI:58359"/>
    </ligand>
</feature>
<dbReference type="GO" id="GO:0042802">
    <property type="term" value="F:identical protein binding"/>
    <property type="evidence" value="ECO:0007669"/>
    <property type="project" value="TreeGrafter"/>
</dbReference>
<feature type="binding site" evidence="11">
    <location>
        <position position="55"/>
    </location>
    <ligand>
        <name>L-glutamine</name>
        <dbReference type="ChEBI" id="CHEBI:58359"/>
    </ligand>
</feature>
<dbReference type="Proteomes" id="UP000616143">
    <property type="component" value="Unassembled WGS sequence"/>
</dbReference>
<dbReference type="InterPro" id="IPR017456">
    <property type="entry name" value="CTP_synthase_N"/>
</dbReference>
<reference evidence="14" key="3">
    <citation type="journal article" date="2019" name="BMC Res. Notes">
        <title>Complete genome sequence of the Sulfodiicoccus acidiphilus strain HS-1T, the first crenarchaeon that lacks polB3, isolated from an acidic hot spring in Ohwaku-dani, Hakone, Japan.</title>
        <authorList>
            <person name="Sakai H.D."/>
            <person name="Kurosawa N."/>
        </authorList>
    </citation>
    <scope>NUCLEOTIDE SEQUENCE</scope>
    <source>
        <strain evidence="14">HS-1</strain>
    </source>
</reference>
<keyword evidence="9 11" id="KW-0665">Pyrimidine biosynthesis</keyword>
<dbReference type="GO" id="GO:0046872">
    <property type="term" value="F:metal ion binding"/>
    <property type="evidence" value="ECO:0007669"/>
    <property type="project" value="UniProtKB-KW"/>
</dbReference>
<sequence length="544" mass="59909">MRGKYIVVTGGVLSSVGKGTVSASLGLLLKEMGLKVSLVKVDPYINVDAGTMNPYMHGEVFVTEDGAETDLDLGHYERFVGIDMSKYNNVTAGKVYFEVIRKEREGKYLGQTVQIIPHVTDEIKSMIHRAAEMADAEVTIVEIGGTVGDIESLPFLEAVRQMKLEDEGGVVFVHVALVEHLKATGELKTKPLQHSVQELRRIGIQPDIVVARAEVPLDEESRRKIALFTNVRPELVFSSYDVDTAYEVPSILQQQGLHKGVLSRLGISPRKEGSNPLEDFVKRMKNSSREVDLTLVGKYVKLKDSYISIREALYHAGVALNVKPKIKWVEAEELEGGEEKLSLLENSEGLMVLPGFGSRGVEGKIRAVRFARENNIPFLGICYGFQLAVVEFARDVLGLKGAHTTEVDPNTPHPVVTVLEGHKPTRGMGGTMRLGGQKIYIKDGTLMRAIYGTSVVDERHRHRYEVNPEYVDALEKAGLVVSGVSDEGLVEFVELKGHRFFVGTQPHPEYKSRPLRPSPIYMAFLAAAAGLEVSAQAVPITTLP</sequence>
<dbReference type="EMBL" id="BMQS01000011">
    <property type="protein sequence ID" value="GGT96819.1"/>
    <property type="molecule type" value="Genomic_DNA"/>
</dbReference>
<dbReference type="FunFam" id="3.40.50.300:FF:000009">
    <property type="entry name" value="CTP synthase"/>
    <property type="match status" value="1"/>
</dbReference>
<dbReference type="UniPathway" id="UPA00159">
    <property type="reaction ID" value="UER00277"/>
</dbReference>
<dbReference type="NCBIfam" id="TIGR00337">
    <property type="entry name" value="PyrG"/>
    <property type="match status" value="1"/>
</dbReference>
<comment type="catalytic activity">
    <reaction evidence="10 11">
        <text>UTP + L-glutamine + ATP + H2O = CTP + L-glutamate + ADP + phosphate + 2 H(+)</text>
        <dbReference type="Rhea" id="RHEA:26426"/>
        <dbReference type="ChEBI" id="CHEBI:15377"/>
        <dbReference type="ChEBI" id="CHEBI:15378"/>
        <dbReference type="ChEBI" id="CHEBI:29985"/>
        <dbReference type="ChEBI" id="CHEBI:30616"/>
        <dbReference type="ChEBI" id="CHEBI:37563"/>
        <dbReference type="ChEBI" id="CHEBI:43474"/>
        <dbReference type="ChEBI" id="CHEBI:46398"/>
        <dbReference type="ChEBI" id="CHEBI:58359"/>
        <dbReference type="ChEBI" id="CHEBI:456216"/>
        <dbReference type="EC" id="6.3.4.2"/>
    </reaction>
</comment>
<dbReference type="GO" id="GO:0005524">
    <property type="term" value="F:ATP binding"/>
    <property type="evidence" value="ECO:0007669"/>
    <property type="project" value="UniProtKB-KW"/>
</dbReference>
<dbReference type="PANTHER" id="PTHR11550:SF0">
    <property type="entry name" value="CTP SYNTHASE-RELATED"/>
    <property type="match status" value="1"/>
</dbReference>
<proteinExistence type="inferred from homology"/>
<evidence type="ECO:0000259" key="13">
    <source>
        <dbReference type="Pfam" id="PF06418"/>
    </source>
</evidence>
<comment type="catalytic activity">
    <reaction evidence="11">
        <text>UTP + NH4(+) + ATP = CTP + ADP + phosphate + 2 H(+)</text>
        <dbReference type="Rhea" id="RHEA:16597"/>
        <dbReference type="ChEBI" id="CHEBI:15378"/>
        <dbReference type="ChEBI" id="CHEBI:28938"/>
        <dbReference type="ChEBI" id="CHEBI:30616"/>
        <dbReference type="ChEBI" id="CHEBI:37563"/>
        <dbReference type="ChEBI" id="CHEBI:43474"/>
        <dbReference type="ChEBI" id="CHEBI:46398"/>
        <dbReference type="ChEBI" id="CHEBI:456216"/>
    </reaction>
</comment>
<feature type="binding site" evidence="11">
    <location>
        <begin position="188"/>
        <end position="193"/>
    </location>
    <ligand>
        <name>UTP</name>
        <dbReference type="ChEBI" id="CHEBI:46398"/>
    </ligand>
</feature>
<keyword evidence="4 11" id="KW-0479">Metal-binding</keyword>
<reference evidence="16" key="2">
    <citation type="submission" date="2018-04" db="EMBL/GenBank/DDBJ databases">
        <title>Complete genome sequence of Sulfodiicoccus acidiphilus strain HS-1.</title>
        <authorList>
            <person name="Sakai H.D."/>
            <person name="Kurosawa N."/>
        </authorList>
    </citation>
    <scope>NUCLEOTIDE SEQUENCE [LARGE SCALE GENOMIC DNA]</scope>
    <source>
        <strain evidence="16">HS-1</strain>
    </source>
</reference>
<feature type="domain" description="Glutamine amidotransferase" evidence="12">
    <location>
        <begin position="302"/>
        <end position="525"/>
    </location>
</feature>
<dbReference type="RefSeq" id="WP_126449779.1">
    <property type="nucleotide sequence ID" value="NZ_AP018553.1"/>
</dbReference>
<dbReference type="AlphaFoldDB" id="A0A348B2S9"/>
<feature type="active site" evidence="11">
    <location>
        <position position="509"/>
    </location>
</feature>
<feature type="binding site" evidence="11">
    <location>
        <begin position="188"/>
        <end position="193"/>
    </location>
    <ligand>
        <name>CTP</name>
        <dbReference type="ChEBI" id="CHEBI:37563"/>
        <note>allosteric inhibitor</note>
    </ligand>
</feature>
<evidence type="ECO:0000256" key="5">
    <source>
        <dbReference type="ARBA" id="ARBA00022741"/>
    </source>
</evidence>
<gene>
    <name evidence="11 15" type="primary">pyrG</name>
    <name evidence="15" type="ORF">GCM10007116_12890</name>
    <name evidence="14" type="ORF">HS1genome_0870</name>
</gene>
<dbReference type="GO" id="GO:0003883">
    <property type="term" value="F:CTP synthase activity"/>
    <property type="evidence" value="ECO:0007669"/>
    <property type="project" value="UniProtKB-UniRule"/>
</dbReference>
<feature type="binding site" evidence="11">
    <location>
        <begin position="149"/>
        <end position="151"/>
    </location>
    <ligand>
        <name>CTP</name>
        <dbReference type="ChEBI" id="CHEBI:37563"/>
        <note>allosteric inhibitor</note>
    </ligand>
</feature>
<dbReference type="Gene3D" id="3.40.50.300">
    <property type="entry name" value="P-loop containing nucleotide triphosphate hydrolases"/>
    <property type="match status" value="1"/>
</dbReference>
<dbReference type="GO" id="GO:0097268">
    <property type="term" value="C:cytoophidium"/>
    <property type="evidence" value="ECO:0007669"/>
    <property type="project" value="UniProtKB-ARBA"/>
</dbReference>
<dbReference type="EC" id="6.3.4.2" evidence="11"/>
<feature type="binding site" evidence="11">
    <location>
        <position position="72"/>
    </location>
    <ligand>
        <name>ATP</name>
        <dbReference type="ChEBI" id="CHEBI:30616"/>
    </ligand>
</feature>
<reference evidence="15" key="4">
    <citation type="submission" date="2020-09" db="EMBL/GenBank/DDBJ databases">
        <authorList>
            <person name="Sun Q."/>
            <person name="Ohkuma M."/>
        </authorList>
    </citation>
    <scope>NUCLEOTIDE SEQUENCE</scope>
    <source>
        <strain evidence="15">JCM 31740</strain>
    </source>
</reference>
<dbReference type="NCBIfam" id="NF003792">
    <property type="entry name" value="PRK05380.1"/>
    <property type="match status" value="1"/>
</dbReference>
<dbReference type="Proteomes" id="UP000276741">
    <property type="component" value="Chromosome"/>
</dbReference>